<evidence type="ECO:0000313" key="3">
    <source>
        <dbReference type="Proteomes" id="UP000003165"/>
    </source>
</evidence>
<dbReference type="PROSITE" id="PS51257">
    <property type="entry name" value="PROKAR_LIPOPROTEIN"/>
    <property type="match status" value="1"/>
</dbReference>
<protein>
    <recommendedName>
        <fullName evidence="4">Lipoprotein</fullName>
    </recommendedName>
</protein>
<evidence type="ECO:0008006" key="4">
    <source>
        <dbReference type="Google" id="ProtNLM"/>
    </source>
</evidence>
<organism evidence="2 3">
    <name type="scientific">Pseudogulbenkiania ferrooxidans 2002</name>
    <dbReference type="NCBI Taxonomy" id="279714"/>
    <lineage>
        <taxon>Bacteria</taxon>
        <taxon>Pseudomonadati</taxon>
        <taxon>Pseudomonadota</taxon>
        <taxon>Betaproteobacteria</taxon>
        <taxon>Neisseriales</taxon>
        <taxon>Chromobacteriaceae</taxon>
        <taxon>Pseudogulbenkiania</taxon>
    </lineage>
</organism>
<accession>B9YY31</accession>
<dbReference type="AlphaFoldDB" id="B9YY31"/>
<dbReference type="Proteomes" id="UP000003165">
    <property type="component" value="Unassembled WGS sequence"/>
</dbReference>
<sequence>MKALILVLVAATLSGCVVRPLYPYHDRGYDHDYHHRDYDGRGDWRR</sequence>
<evidence type="ECO:0000313" key="2">
    <source>
        <dbReference type="EMBL" id="EEG10036.1"/>
    </source>
</evidence>
<dbReference type="RefSeq" id="WP_008952038.1">
    <property type="nucleotide sequence ID" value="NZ_ACIS01000001.1"/>
</dbReference>
<gene>
    <name evidence="2" type="ORF">FuraDRAFT_0018</name>
</gene>
<feature type="region of interest" description="Disordered" evidence="1">
    <location>
        <begin position="26"/>
        <end position="46"/>
    </location>
</feature>
<comment type="caution">
    <text evidence="2">The sequence shown here is derived from an EMBL/GenBank/DDBJ whole genome shotgun (WGS) entry which is preliminary data.</text>
</comment>
<keyword evidence="3" id="KW-1185">Reference proteome</keyword>
<proteinExistence type="predicted"/>
<name>B9YY31_9NEIS</name>
<dbReference type="EMBL" id="ACIS01000001">
    <property type="protein sequence ID" value="EEG10036.1"/>
    <property type="molecule type" value="Genomic_DNA"/>
</dbReference>
<reference evidence="2 3" key="1">
    <citation type="submission" date="2009-02" db="EMBL/GenBank/DDBJ databases">
        <title>Sequencing of the draft genome and assembly of Lutiella nitroferrum 2002.</title>
        <authorList>
            <consortium name="US DOE Joint Genome Institute (JGI-PGF)"/>
            <person name="Lucas S."/>
            <person name="Copeland A."/>
            <person name="Lapidus A."/>
            <person name="Glavina del Rio T."/>
            <person name="Tice H."/>
            <person name="Bruce D."/>
            <person name="Goodwin L."/>
            <person name="Pitluck S."/>
            <person name="Larimer F."/>
            <person name="Land M.L."/>
            <person name="Hauser L."/>
            <person name="Coates J.D."/>
        </authorList>
    </citation>
    <scope>NUCLEOTIDE SEQUENCE [LARGE SCALE GENOMIC DNA]</scope>
    <source>
        <strain evidence="2 3">2002</strain>
    </source>
</reference>
<evidence type="ECO:0000256" key="1">
    <source>
        <dbReference type="SAM" id="MobiDB-lite"/>
    </source>
</evidence>